<feature type="region of interest" description="Disordered" evidence="1">
    <location>
        <begin position="53"/>
        <end position="113"/>
    </location>
</feature>
<comment type="caution">
    <text evidence="2">The sequence shown here is derived from an EMBL/GenBank/DDBJ whole genome shotgun (WGS) entry which is preliminary data.</text>
</comment>
<evidence type="ECO:0000313" key="3">
    <source>
        <dbReference type="Proteomes" id="UP000193467"/>
    </source>
</evidence>
<evidence type="ECO:0008006" key="4">
    <source>
        <dbReference type="Google" id="ProtNLM"/>
    </source>
</evidence>
<dbReference type="AlphaFoldDB" id="A0A1Y2EV85"/>
<feature type="compositionally biased region" description="Polar residues" evidence="1">
    <location>
        <begin position="93"/>
        <end position="113"/>
    </location>
</feature>
<protein>
    <recommendedName>
        <fullName evidence="4">Developmental regulatory protein wetA</fullName>
    </recommendedName>
</protein>
<dbReference type="STRING" id="106004.A0A1Y2EV85"/>
<dbReference type="OrthoDB" id="2575228at2759"/>
<gene>
    <name evidence="2" type="ORF">BCR35DRAFT_353748</name>
</gene>
<accession>A0A1Y2EV85</accession>
<evidence type="ECO:0000313" key="2">
    <source>
        <dbReference type="EMBL" id="ORY75056.1"/>
    </source>
</evidence>
<proteinExistence type="predicted"/>
<dbReference type="InParanoid" id="A0A1Y2EV85"/>
<feature type="compositionally biased region" description="Pro residues" evidence="1">
    <location>
        <begin position="466"/>
        <end position="477"/>
    </location>
</feature>
<feature type="compositionally biased region" description="Polar residues" evidence="1">
    <location>
        <begin position="1"/>
        <end position="22"/>
    </location>
</feature>
<feature type="region of interest" description="Disordered" evidence="1">
    <location>
        <begin position="287"/>
        <end position="559"/>
    </location>
</feature>
<feature type="compositionally biased region" description="Low complexity" evidence="1">
    <location>
        <begin position="325"/>
        <end position="335"/>
    </location>
</feature>
<sequence>MDSNFSASPEWSVSYSPAQNGFASGPTGLFAPFGDKESMMSNDGVYGLFDERDSNSYLQSTPPSATPLRRARSSSALPHIAPGSSIYPFHDPTSPSSPLSETIQTPRDGHQVQSGSWFAAEQSAYLNSLPGSTAPLQQPQQQQGNTSSPPLFANQLATPASDGTLRQRRRFPSAQPALPSQASEMGSRQGSYQGNSGDLSINISSAGSIPMVQQPSIEDVNQFFTEMNEILGPAAMSAISPPAGYPENATSPSYARPSTGGAPTYQVNGVILDAEDYALYSRSPSNFQGQWAQSAPPTQTSFNPYDTRPIQHRGQRRSPPPFADQHPQQRQQQGQFGFNPDYSTTSTPTSAFAPGFVPPPRPRSAPASPDLGSGAFAPFGLEGSFQPQYQAPSGSYALRRGSSADAMPRTFPQNGPMDQQYPAPQPPPPHHFQQQTPPQYRQQQPPYYSAPTAHQLYGRPSYGGEPPSPSPIHPPPLRRMSSVPAGLAVNPRPMVPLKKPTGKGKRGKADGGFSFINFTSSDATKLLGGVAPSGSSKRKREEEIAAEERRASKKKVTAA</sequence>
<feature type="compositionally biased region" description="Low complexity" evidence="1">
    <location>
        <begin position="431"/>
        <end position="447"/>
    </location>
</feature>
<feature type="region of interest" description="Disordered" evidence="1">
    <location>
        <begin position="1"/>
        <end position="29"/>
    </location>
</feature>
<feature type="region of interest" description="Disordered" evidence="1">
    <location>
        <begin position="128"/>
        <end position="199"/>
    </location>
</feature>
<dbReference type="EMBL" id="MCGR01000039">
    <property type="protein sequence ID" value="ORY75056.1"/>
    <property type="molecule type" value="Genomic_DNA"/>
</dbReference>
<evidence type="ECO:0000256" key="1">
    <source>
        <dbReference type="SAM" id="MobiDB-lite"/>
    </source>
</evidence>
<dbReference type="Proteomes" id="UP000193467">
    <property type="component" value="Unassembled WGS sequence"/>
</dbReference>
<feature type="compositionally biased region" description="Polar residues" evidence="1">
    <location>
        <begin position="178"/>
        <end position="199"/>
    </location>
</feature>
<feature type="compositionally biased region" description="Basic and acidic residues" evidence="1">
    <location>
        <begin position="539"/>
        <end position="550"/>
    </location>
</feature>
<organism evidence="2 3">
    <name type="scientific">Leucosporidium creatinivorum</name>
    <dbReference type="NCBI Taxonomy" id="106004"/>
    <lineage>
        <taxon>Eukaryota</taxon>
        <taxon>Fungi</taxon>
        <taxon>Dikarya</taxon>
        <taxon>Basidiomycota</taxon>
        <taxon>Pucciniomycotina</taxon>
        <taxon>Microbotryomycetes</taxon>
        <taxon>Leucosporidiales</taxon>
        <taxon>Leucosporidium</taxon>
    </lineage>
</organism>
<keyword evidence="3" id="KW-1185">Reference proteome</keyword>
<name>A0A1Y2EV85_9BASI</name>
<reference evidence="2 3" key="1">
    <citation type="submission" date="2016-07" db="EMBL/GenBank/DDBJ databases">
        <title>Pervasive Adenine N6-methylation of Active Genes in Fungi.</title>
        <authorList>
            <consortium name="DOE Joint Genome Institute"/>
            <person name="Mondo S.J."/>
            <person name="Dannebaum R.O."/>
            <person name="Kuo R.C."/>
            <person name="Labutti K."/>
            <person name="Haridas S."/>
            <person name="Kuo A."/>
            <person name="Salamov A."/>
            <person name="Ahrendt S.R."/>
            <person name="Lipzen A."/>
            <person name="Sullivan W."/>
            <person name="Andreopoulos W.B."/>
            <person name="Clum A."/>
            <person name="Lindquist E."/>
            <person name="Daum C."/>
            <person name="Ramamoorthy G.K."/>
            <person name="Gryganskyi A."/>
            <person name="Culley D."/>
            <person name="Magnuson J.K."/>
            <person name="James T.Y."/>
            <person name="O'Malley M.A."/>
            <person name="Stajich J.E."/>
            <person name="Spatafora J.W."/>
            <person name="Visel A."/>
            <person name="Grigoriev I.V."/>
        </authorList>
    </citation>
    <scope>NUCLEOTIDE SEQUENCE [LARGE SCALE GENOMIC DNA]</scope>
    <source>
        <strain evidence="2 3">62-1032</strain>
    </source>
</reference>
<feature type="compositionally biased region" description="Polar residues" evidence="1">
    <location>
        <begin position="287"/>
        <end position="304"/>
    </location>
</feature>